<keyword evidence="1" id="KW-0812">Transmembrane</keyword>
<dbReference type="EMBL" id="CAEZUU010000015">
    <property type="protein sequence ID" value="CAB4606479.1"/>
    <property type="molecule type" value="Genomic_DNA"/>
</dbReference>
<dbReference type="GO" id="GO:0015628">
    <property type="term" value="P:protein secretion by the type II secretion system"/>
    <property type="evidence" value="ECO:0007669"/>
    <property type="project" value="TreeGrafter"/>
</dbReference>
<name>A0A6J6H3S5_9ZZZZ</name>
<accession>A0A6J6H3S5</accession>
<evidence type="ECO:0000256" key="1">
    <source>
        <dbReference type="SAM" id="Phobius"/>
    </source>
</evidence>
<keyword evidence="1" id="KW-1133">Transmembrane helix</keyword>
<dbReference type="AlphaFoldDB" id="A0A6J6H3S5"/>
<dbReference type="GO" id="GO:0003677">
    <property type="term" value="F:DNA binding"/>
    <property type="evidence" value="ECO:0007669"/>
    <property type="project" value="InterPro"/>
</dbReference>
<feature type="domain" description="Helix-hairpin-helix DNA-binding motif class 1" evidence="2">
    <location>
        <begin position="152"/>
        <end position="171"/>
    </location>
</feature>
<dbReference type="SUPFAM" id="SSF47781">
    <property type="entry name" value="RuvA domain 2-like"/>
    <property type="match status" value="1"/>
</dbReference>
<feature type="domain" description="Helix-hairpin-helix DNA-binding motif class 1" evidence="2">
    <location>
        <begin position="182"/>
        <end position="201"/>
    </location>
</feature>
<dbReference type="GO" id="GO:0006281">
    <property type="term" value="P:DNA repair"/>
    <property type="evidence" value="ECO:0007669"/>
    <property type="project" value="InterPro"/>
</dbReference>
<dbReference type="InterPro" id="IPR051675">
    <property type="entry name" value="Endo/Exo/Phosphatase_dom_1"/>
</dbReference>
<dbReference type="SUPFAM" id="SSF142984">
    <property type="entry name" value="Nqo1 middle domain-like"/>
    <property type="match status" value="1"/>
</dbReference>
<gene>
    <name evidence="3" type="ORF">UFOPK1857_00150</name>
</gene>
<evidence type="ECO:0000313" key="3">
    <source>
        <dbReference type="EMBL" id="CAB4606479.1"/>
    </source>
</evidence>
<dbReference type="InterPro" id="IPR003583">
    <property type="entry name" value="Hlx-hairpin-Hlx_DNA-bd_motif"/>
</dbReference>
<dbReference type="PANTHER" id="PTHR21180">
    <property type="entry name" value="ENDONUCLEASE/EXONUCLEASE/PHOSPHATASE FAMILY DOMAIN-CONTAINING PROTEIN 1"/>
    <property type="match status" value="1"/>
</dbReference>
<dbReference type="SMART" id="SM00278">
    <property type="entry name" value="HhH1"/>
    <property type="match status" value="2"/>
</dbReference>
<sequence length="204" mass="21024">MDWLKLKIAEAIGGKQPINKNLLLVVGGVVATAVFLINGISTGGSEQQTVNAVMPSDQPIVKPASIYVHVVGEVNSPGIYELDSGARLVDVIFAAGGFTHHADQASVNLAREVTDGEQVVVFKVGAAPQLIGSASGGSAGAAQISLNRATQSELEALPGVGPALAGRMIDWRTANGGFKKKEDLLNVSGIGDKLFAGIKNQVTL</sequence>
<dbReference type="Pfam" id="PF10531">
    <property type="entry name" value="SLBB"/>
    <property type="match status" value="1"/>
</dbReference>
<organism evidence="3">
    <name type="scientific">freshwater metagenome</name>
    <dbReference type="NCBI Taxonomy" id="449393"/>
    <lineage>
        <taxon>unclassified sequences</taxon>
        <taxon>metagenomes</taxon>
        <taxon>ecological metagenomes</taxon>
    </lineage>
</organism>
<evidence type="ECO:0000259" key="2">
    <source>
        <dbReference type="SMART" id="SM00278"/>
    </source>
</evidence>
<dbReference type="InterPro" id="IPR019554">
    <property type="entry name" value="Soluble_ligand-bd"/>
</dbReference>
<dbReference type="Gene3D" id="1.10.150.310">
    <property type="entry name" value="Tex RuvX-like domain-like"/>
    <property type="match status" value="1"/>
</dbReference>
<dbReference type="PANTHER" id="PTHR21180:SF32">
    <property type="entry name" value="ENDONUCLEASE_EXONUCLEASE_PHOSPHATASE FAMILY DOMAIN-CONTAINING PROTEIN 1"/>
    <property type="match status" value="1"/>
</dbReference>
<protein>
    <submittedName>
        <fullName evidence="3">Unannotated protein</fullName>
    </submittedName>
</protein>
<feature type="transmembrane region" description="Helical" evidence="1">
    <location>
        <begin position="21"/>
        <end position="40"/>
    </location>
</feature>
<dbReference type="Pfam" id="PF12836">
    <property type="entry name" value="HHH_3"/>
    <property type="match status" value="1"/>
</dbReference>
<reference evidence="3" key="1">
    <citation type="submission" date="2020-05" db="EMBL/GenBank/DDBJ databases">
        <authorList>
            <person name="Chiriac C."/>
            <person name="Salcher M."/>
            <person name="Ghai R."/>
            <person name="Kavagutti S V."/>
        </authorList>
    </citation>
    <scope>NUCLEOTIDE SEQUENCE</scope>
</reference>
<dbReference type="GO" id="GO:0015627">
    <property type="term" value="C:type II protein secretion system complex"/>
    <property type="evidence" value="ECO:0007669"/>
    <property type="project" value="TreeGrafter"/>
</dbReference>
<dbReference type="InterPro" id="IPR010994">
    <property type="entry name" value="RuvA_2-like"/>
</dbReference>
<keyword evidence="1" id="KW-0472">Membrane</keyword>
<proteinExistence type="predicted"/>
<dbReference type="Gene3D" id="3.10.560.10">
    <property type="entry name" value="Outer membrane lipoprotein wza domain like"/>
    <property type="match status" value="1"/>
</dbReference>